<feature type="transmembrane region" description="Helical" evidence="8">
    <location>
        <begin position="471"/>
        <end position="494"/>
    </location>
</feature>
<feature type="transmembrane region" description="Helical" evidence="8">
    <location>
        <begin position="287"/>
        <end position="305"/>
    </location>
</feature>
<keyword evidence="4" id="KW-0997">Cell inner membrane</keyword>
<feature type="domain" description="ABC transmembrane type-1" evidence="9">
    <location>
        <begin position="340"/>
        <end position="538"/>
    </location>
</feature>
<dbReference type="PROSITE" id="PS50928">
    <property type="entry name" value="ABC_TM1"/>
    <property type="match status" value="2"/>
</dbReference>
<accession>A0ABP9F1V6</accession>
<feature type="transmembrane region" description="Helical" evidence="8">
    <location>
        <begin position="100"/>
        <end position="121"/>
    </location>
</feature>
<dbReference type="RefSeq" id="WP_345578379.1">
    <property type="nucleotide sequence ID" value="NZ_BAABLV010000008.1"/>
</dbReference>
<dbReference type="Proteomes" id="UP001501521">
    <property type="component" value="Unassembled WGS sequence"/>
</dbReference>
<dbReference type="SUPFAM" id="SSF161098">
    <property type="entry name" value="MetI-like"/>
    <property type="match status" value="2"/>
</dbReference>
<dbReference type="Gene3D" id="1.10.3720.10">
    <property type="entry name" value="MetI-like"/>
    <property type="match status" value="2"/>
</dbReference>
<feature type="transmembrane region" description="Helical" evidence="8">
    <location>
        <begin position="236"/>
        <end position="256"/>
    </location>
</feature>
<dbReference type="EMBL" id="BAABLV010000008">
    <property type="protein sequence ID" value="GAA4891027.1"/>
    <property type="molecule type" value="Genomic_DNA"/>
</dbReference>
<gene>
    <name evidence="10" type="ORF">GCM10025789_04630</name>
</gene>
<comment type="subcellular location">
    <subcellularLocation>
        <location evidence="1">Cell inner membrane</location>
        <topology evidence="1">Multi-pass membrane protein</topology>
    </subcellularLocation>
    <subcellularLocation>
        <location evidence="8">Cell membrane</location>
        <topology evidence="8">Multi-pass membrane protein</topology>
    </subcellularLocation>
</comment>
<evidence type="ECO:0000259" key="9">
    <source>
        <dbReference type="PROSITE" id="PS50928"/>
    </source>
</evidence>
<reference evidence="11" key="1">
    <citation type="journal article" date="2019" name="Int. J. Syst. Evol. Microbiol.">
        <title>The Global Catalogue of Microorganisms (GCM) 10K type strain sequencing project: providing services to taxonomists for standard genome sequencing and annotation.</title>
        <authorList>
            <consortium name="The Broad Institute Genomics Platform"/>
            <consortium name="The Broad Institute Genome Sequencing Center for Infectious Disease"/>
            <person name="Wu L."/>
            <person name="Ma J."/>
        </authorList>
    </citation>
    <scope>NUCLEOTIDE SEQUENCE [LARGE SCALE GENOMIC DNA]</scope>
    <source>
        <strain evidence="11">JCM 19125</strain>
    </source>
</reference>
<evidence type="ECO:0000256" key="7">
    <source>
        <dbReference type="ARBA" id="ARBA00023136"/>
    </source>
</evidence>
<dbReference type="CDD" id="cd06261">
    <property type="entry name" value="TM_PBP2"/>
    <property type="match status" value="2"/>
</dbReference>
<keyword evidence="7 8" id="KW-0472">Membrane</keyword>
<sequence length="549" mass="57637">MRSTLGWRLGWALAALVPAAFLVVFFAWPAAALVLRGFHDGTSWTLEGFTTVFGSRRTWGAIGFTLGSAAVSTAACLLLGLPGAYLLYRCSFPGRDPLRAVITIPFVLPTVVVGVAFGSLLRPDGIFGGLDLAGTPTAILAAMVFFNYSVVVRTVGTMWSRLDPRLAQAAGTLGASPLRTLRTVTLPALSPAIVSGASLVFLFSASSYGIVMVLGQTRHRTIETEIWFLTTQLLDLPSAAALSITQLVIVSAALWLSGRAQARMTRALKLQAAADEEQGLSLARDGAALAVTLAVAVVLLGLPLADLAWRSLHRGGDFTTVNYLQLAAEGGAGVSVWEALRTSLVTALAATAIAVTLGLFVALVASRRPRRRVARSGLAALESLFLLPLGVSAVTVGFGYLITLNRPPLDLRSSIALIPIAQAVVALPLVVRTLLPTLRAIDPRQLEAAATLGSTPWQVVRRIELPHLGRALGLAVGFAFATSLGEFGATSFLARPDNPTLPVLIFRLFGRPGAENYGVALAASVVLAGLAGVTMAAAERLRPKEVAAW</sequence>
<feature type="transmembrane region" description="Helical" evidence="8">
    <location>
        <begin position="377"/>
        <end position="402"/>
    </location>
</feature>
<evidence type="ECO:0000256" key="4">
    <source>
        <dbReference type="ARBA" id="ARBA00022519"/>
    </source>
</evidence>
<feature type="transmembrane region" description="Helical" evidence="8">
    <location>
        <begin position="133"/>
        <end position="152"/>
    </location>
</feature>
<comment type="similarity">
    <text evidence="8">Belongs to the binding-protein-dependent transport system permease family.</text>
</comment>
<evidence type="ECO:0000256" key="1">
    <source>
        <dbReference type="ARBA" id="ARBA00004429"/>
    </source>
</evidence>
<dbReference type="InterPro" id="IPR035906">
    <property type="entry name" value="MetI-like_sf"/>
</dbReference>
<feature type="transmembrane region" description="Helical" evidence="8">
    <location>
        <begin position="188"/>
        <end position="216"/>
    </location>
</feature>
<protein>
    <submittedName>
        <fullName evidence="10">Iron ABC transporter permease</fullName>
    </submittedName>
</protein>
<feature type="domain" description="ABC transmembrane type-1" evidence="9">
    <location>
        <begin position="62"/>
        <end position="257"/>
    </location>
</feature>
<feature type="transmembrane region" description="Helical" evidence="8">
    <location>
        <begin position="344"/>
        <end position="365"/>
    </location>
</feature>
<dbReference type="PANTHER" id="PTHR43357:SF4">
    <property type="entry name" value="INNER MEMBRANE ABC TRANSPORTER PERMEASE PROTEIN YDCV"/>
    <property type="match status" value="1"/>
</dbReference>
<evidence type="ECO:0000256" key="6">
    <source>
        <dbReference type="ARBA" id="ARBA00022989"/>
    </source>
</evidence>
<proteinExistence type="inferred from homology"/>
<keyword evidence="2 8" id="KW-0813">Transport</keyword>
<evidence type="ECO:0000313" key="10">
    <source>
        <dbReference type="EMBL" id="GAA4891027.1"/>
    </source>
</evidence>
<evidence type="ECO:0000256" key="5">
    <source>
        <dbReference type="ARBA" id="ARBA00022692"/>
    </source>
</evidence>
<feature type="transmembrane region" description="Helical" evidence="8">
    <location>
        <begin position="517"/>
        <end position="538"/>
    </location>
</feature>
<keyword evidence="6 8" id="KW-1133">Transmembrane helix</keyword>
<feature type="transmembrane region" description="Helical" evidence="8">
    <location>
        <begin position="414"/>
        <end position="435"/>
    </location>
</feature>
<name>A0ABP9F1V6_9ACTN</name>
<dbReference type="Pfam" id="PF00528">
    <property type="entry name" value="BPD_transp_1"/>
    <property type="match status" value="2"/>
</dbReference>
<evidence type="ECO:0000256" key="3">
    <source>
        <dbReference type="ARBA" id="ARBA00022475"/>
    </source>
</evidence>
<keyword evidence="11" id="KW-1185">Reference proteome</keyword>
<keyword evidence="5 8" id="KW-0812">Transmembrane</keyword>
<evidence type="ECO:0000313" key="11">
    <source>
        <dbReference type="Proteomes" id="UP001501521"/>
    </source>
</evidence>
<dbReference type="InterPro" id="IPR000515">
    <property type="entry name" value="MetI-like"/>
</dbReference>
<organism evidence="10 11">
    <name type="scientific">Tessaracoccus lubricantis</name>
    <dbReference type="NCBI Taxonomy" id="545543"/>
    <lineage>
        <taxon>Bacteria</taxon>
        <taxon>Bacillati</taxon>
        <taxon>Actinomycetota</taxon>
        <taxon>Actinomycetes</taxon>
        <taxon>Propionibacteriales</taxon>
        <taxon>Propionibacteriaceae</taxon>
        <taxon>Tessaracoccus</taxon>
    </lineage>
</organism>
<comment type="caution">
    <text evidence="10">The sequence shown here is derived from an EMBL/GenBank/DDBJ whole genome shotgun (WGS) entry which is preliminary data.</text>
</comment>
<dbReference type="PANTHER" id="PTHR43357">
    <property type="entry name" value="INNER MEMBRANE ABC TRANSPORTER PERMEASE PROTEIN YDCV"/>
    <property type="match status" value="1"/>
</dbReference>
<keyword evidence="3" id="KW-1003">Cell membrane</keyword>
<evidence type="ECO:0000256" key="8">
    <source>
        <dbReference type="RuleBase" id="RU363032"/>
    </source>
</evidence>
<feature type="transmembrane region" description="Helical" evidence="8">
    <location>
        <begin position="59"/>
        <end position="88"/>
    </location>
</feature>
<evidence type="ECO:0000256" key="2">
    <source>
        <dbReference type="ARBA" id="ARBA00022448"/>
    </source>
</evidence>